<accession>A0ABZ0QJQ2</accession>
<sequence length="333" mass="36264">MRRWLGLVVWALTATGYAAMPNSIHQVTMSTIPKVVEFDGNVQPVNRGTVAAQTSGTVVGVLAQVNDIVAKGTPLLEISSVEQQAQLNSAIAALNSAEARNSEAQSLLKRYQTLLPKGAISQEQLDSAIANAKATKAAVTRAQAAVDQAKERLGYTKILAPYAGIVTERHVELGESVAPGTPLLSGFALDKLRVEVALPQVLFNQVKQADQFSIITPNSSVLIPVSTQLFHYADSQSHTFTLRLNLADNVPDLMPGMWVKVRFYYGQRNALFIPQDLVVQRGEFATVYVKQQQHKIMVPIRLGARYGEMIEVLSGLRIGDLVVANPLNEETHQ</sequence>
<keyword evidence="2" id="KW-0175">Coiled coil</keyword>
<evidence type="ECO:0000256" key="3">
    <source>
        <dbReference type="SAM" id="SignalP"/>
    </source>
</evidence>
<feature type="signal peptide" evidence="3">
    <location>
        <begin position="1"/>
        <end position="19"/>
    </location>
</feature>
<dbReference type="PANTHER" id="PTHR30469:SF18">
    <property type="entry name" value="RESISTANCE-NODULATION-CELL DIVISION (RND) EFFLUX MEMBRANE FUSION PROTEIN-RELATED"/>
    <property type="match status" value="1"/>
</dbReference>
<keyword evidence="6" id="KW-1185">Reference proteome</keyword>
<dbReference type="InterPro" id="IPR058624">
    <property type="entry name" value="MdtA-like_HH"/>
</dbReference>
<name>A0ABZ0QJQ2_9VIBR</name>
<evidence type="ECO:0000259" key="4">
    <source>
        <dbReference type="Pfam" id="PF25876"/>
    </source>
</evidence>
<dbReference type="Gene3D" id="2.40.420.20">
    <property type="match status" value="1"/>
</dbReference>
<evidence type="ECO:0000313" key="6">
    <source>
        <dbReference type="Proteomes" id="UP001304071"/>
    </source>
</evidence>
<dbReference type="PANTHER" id="PTHR30469">
    <property type="entry name" value="MULTIDRUG RESISTANCE PROTEIN MDTA"/>
    <property type="match status" value="1"/>
</dbReference>
<dbReference type="Pfam" id="PF25876">
    <property type="entry name" value="HH_MFP_RND"/>
    <property type="match status" value="1"/>
</dbReference>
<dbReference type="EMBL" id="CP138204">
    <property type="protein sequence ID" value="WPC76035.1"/>
    <property type="molecule type" value="Genomic_DNA"/>
</dbReference>
<dbReference type="InterPro" id="IPR006143">
    <property type="entry name" value="RND_pump_MFP"/>
</dbReference>
<comment type="similarity">
    <text evidence="1">Belongs to the membrane fusion protein (MFP) (TC 8.A.1) family.</text>
</comment>
<dbReference type="Gene3D" id="1.10.287.470">
    <property type="entry name" value="Helix hairpin bin"/>
    <property type="match status" value="1"/>
</dbReference>
<dbReference type="SUPFAM" id="SSF111369">
    <property type="entry name" value="HlyD-like secretion proteins"/>
    <property type="match status" value="1"/>
</dbReference>
<feature type="domain" description="Multidrug resistance protein MdtA-like alpha-helical hairpin" evidence="4">
    <location>
        <begin position="86"/>
        <end position="156"/>
    </location>
</feature>
<feature type="chain" id="PRO_5045230502" evidence="3">
    <location>
        <begin position="20"/>
        <end position="333"/>
    </location>
</feature>
<reference evidence="5 6" key="1">
    <citation type="submission" date="2023-11" db="EMBL/GenBank/DDBJ databases">
        <title>Plant-associative lifestyle of Vibrio porteresiae and its evolutionary dynamics.</title>
        <authorList>
            <person name="Rameshkumar N."/>
            <person name="Kirti K."/>
        </authorList>
    </citation>
    <scope>NUCLEOTIDE SEQUENCE [LARGE SCALE GENOMIC DNA]</scope>
    <source>
        <strain evidence="5 6">MSSRF30</strain>
    </source>
</reference>
<dbReference type="Proteomes" id="UP001304071">
    <property type="component" value="Chromosome 2"/>
</dbReference>
<protein>
    <submittedName>
        <fullName evidence="5">Efflux RND transporter periplasmic adaptor subunit</fullName>
    </submittedName>
</protein>
<dbReference type="Gene3D" id="2.40.50.100">
    <property type="match status" value="1"/>
</dbReference>
<organism evidence="5 6">
    <name type="scientific">Vibrio porteresiae DSM 19223</name>
    <dbReference type="NCBI Taxonomy" id="1123496"/>
    <lineage>
        <taxon>Bacteria</taxon>
        <taxon>Pseudomonadati</taxon>
        <taxon>Pseudomonadota</taxon>
        <taxon>Gammaproteobacteria</taxon>
        <taxon>Vibrionales</taxon>
        <taxon>Vibrionaceae</taxon>
        <taxon>Vibrio</taxon>
    </lineage>
</organism>
<keyword evidence="3" id="KW-0732">Signal</keyword>
<dbReference type="NCBIfam" id="TIGR01730">
    <property type="entry name" value="RND_mfp"/>
    <property type="match status" value="1"/>
</dbReference>
<dbReference type="Gene3D" id="2.40.30.170">
    <property type="match status" value="1"/>
</dbReference>
<evidence type="ECO:0000256" key="1">
    <source>
        <dbReference type="ARBA" id="ARBA00009477"/>
    </source>
</evidence>
<gene>
    <name evidence="5" type="ORF">R8Z52_24285</name>
</gene>
<evidence type="ECO:0000313" key="5">
    <source>
        <dbReference type="EMBL" id="WPC76035.1"/>
    </source>
</evidence>
<evidence type="ECO:0000256" key="2">
    <source>
        <dbReference type="SAM" id="Coils"/>
    </source>
</evidence>
<feature type="coiled-coil region" evidence="2">
    <location>
        <begin position="87"/>
        <end position="152"/>
    </location>
</feature>
<dbReference type="RefSeq" id="WP_261896418.1">
    <property type="nucleotide sequence ID" value="NZ_AP024896.1"/>
</dbReference>
<proteinExistence type="inferred from homology"/>